<evidence type="ECO:0000313" key="2">
    <source>
        <dbReference type="EMBL" id="SNT11140.1"/>
    </source>
</evidence>
<keyword evidence="3" id="KW-1185">Reference proteome</keyword>
<proteinExistence type="predicted"/>
<accession>A0A239JZC6</accession>
<dbReference type="Pfam" id="PF13577">
    <property type="entry name" value="SnoaL_4"/>
    <property type="match status" value="1"/>
</dbReference>
<protein>
    <submittedName>
        <fullName evidence="2">SnoaL-like domain-containing protein</fullName>
    </submittedName>
</protein>
<gene>
    <name evidence="2" type="ORF">SAMN05421770_104216</name>
</gene>
<name>A0A239JZC6_9BACT</name>
<dbReference type="Gene3D" id="3.10.450.50">
    <property type="match status" value="1"/>
</dbReference>
<dbReference type="Proteomes" id="UP000198356">
    <property type="component" value="Unassembled WGS sequence"/>
</dbReference>
<organism evidence="2 3">
    <name type="scientific">Granulicella rosea</name>
    <dbReference type="NCBI Taxonomy" id="474952"/>
    <lineage>
        <taxon>Bacteria</taxon>
        <taxon>Pseudomonadati</taxon>
        <taxon>Acidobacteriota</taxon>
        <taxon>Terriglobia</taxon>
        <taxon>Terriglobales</taxon>
        <taxon>Acidobacteriaceae</taxon>
        <taxon>Granulicella</taxon>
    </lineage>
</organism>
<dbReference type="EMBL" id="FZOU01000004">
    <property type="protein sequence ID" value="SNT11140.1"/>
    <property type="molecule type" value="Genomic_DNA"/>
</dbReference>
<evidence type="ECO:0000259" key="1">
    <source>
        <dbReference type="Pfam" id="PF13577"/>
    </source>
</evidence>
<dbReference type="InterPro" id="IPR037401">
    <property type="entry name" value="SnoaL-like"/>
</dbReference>
<dbReference type="OrthoDB" id="1492465at2"/>
<dbReference type="RefSeq" id="WP_089408875.1">
    <property type="nucleotide sequence ID" value="NZ_FZOU01000004.1"/>
</dbReference>
<dbReference type="SUPFAM" id="SSF54427">
    <property type="entry name" value="NTF2-like"/>
    <property type="match status" value="1"/>
</dbReference>
<feature type="domain" description="SnoaL-like" evidence="1">
    <location>
        <begin position="9"/>
        <end position="148"/>
    </location>
</feature>
<evidence type="ECO:0000313" key="3">
    <source>
        <dbReference type="Proteomes" id="UP000198356"/>
    </source>
</evidence>
<reference evidence="2 3" key="1">
    <citation type="submission" date="2017-06" db="EMBL/GenBank/DDBJ databases">
        <authorList>
            <person name="Kim H.J."/>
            <person name="Triplett B.A."/>
        </authorList>
    </citation>
    <scope>NUCLEOTIDE SEQUENCE [LARGE SCALE GENOMIC DNA]</scope>
    <source>
        <strain evidence="2 3">DSM 18704</strain>
    </source>
</reference>
<sequence>MSLEEDVRYLKDRAEIHERTTMYALGQDFHQPGWEDQDSYQQWSEVFADDVEFDVSDTGHMEPVGLTTYIELMRGRRPDQPGIEQYFNLWAHLEHPVRITINGDEASSIALHIHMHETKEGDGNSFLVGYWLDHWKRTSRGWRIDRRRLKQLFIHTFPLMGMEKSLLGLKSSFRPAEGFDLS</sequence>
<dbReference type="AlphaFoldDB" id="A0A239JZC6"/>
<dbReference type="InterPro" id="IPR032710">
    <property type="entry name" value="NTF2-like_dom_sf"/>
</dbReference>